<dbReference type="EMBL" id="CAEKDK010000002">
    <property type="protein sequence ID" value="CAB4268830.1"/>
    <property type="molecule type" value="Genomic_DNA"/>
</dbReference>
<protein>
    <submittedName>
        <fullName evidence="1">Uncharacterized protein</fullName>
    </submittedName>
</protein>
<gene>
    <name evidence="1" type="ORF">CURHAP_LOCUS13276</name>
</gene>
<reference evidence="1 2" key="1">
    <citation type="submission" date="2020-05" db="EMBL/GenBank/DDBJ databases">
        <authorList>
            <person name="Campoy J."/>
            <person name="Schneeberger K."/>
            <person name="Spophaly S."/>
        </authorList>
    </citation>
    <scope>NUCLEOTIDE SEQUENCE [LARGE SCALE GENOMIC DNA]</scope>
    <source>
        <strain evidence="1">PruArmRojPasFocal</strain>
    </source>
</reference>
<evidence type="ECO:0000313" key="2">
    <source>
        <dbReference type="Proteomes" id="UP000507222"/>
    </source>
</evidence>
<sequence>MAVPNLHLARAELMGSKNEKRTRVMGSGEKEVVTMEVTGISADVREQIYKVGMPENAKGISYFQTSRQTLVIVLKLFELVGL</sequence>
<dbReference type="Proteomes" id="UP000507222">
    <property type="component" value="Unassembled WGS sequence"/>
</dbReference>
<dbReference type="AlphaFoldDB" id="A0A6J5TXJ2"/>
<name>A0A6J5TXJ2_PRUAR</name>
<accession>A0A6J5TXJ2</accession>
<organism evidence="1 2">
    <name type="scientific">Prunus armeniaca</name>
    <name type="common">Apricot</name>
    <name type="synonym">Armeniaca vulgaris</name>
    <dbReference type="NCBI Taxonomy" id="36596"/>
    <lineage>
        <taxon>Eukaryota</taxon>
        <taxon>Viridiplantae</taxon>
        <taxon>Streptophyta</taxon>
        <taxon>Embryophyta</taxon>
        <taxon>Tracheophyta</taxon>
        <taxon>Spermatophyta</taxon>
        <taxon>Magnoliopsida</taxon>
        <taxon>eudicotyledons</taxon>
        <taxon>Gunneridae</taxon>
        <taxon>Pentapetalae</taxon>
        <taxon>rosids</taxon>
        <taxon>fabids</taxon>
        <taxon>Rosales</taxon>
        <taxon>Rosaceae</taxon>
        <taxon>Amygdaloideae</taxon>
        <taxon>Amygdaleae</taxon>
        <taxon>Prunus</taxon>
    </lineage>
</organism>
<evidence type="ECO:0000313" key="1">
    <source>
        <dbReference type="EMBL" id="CAB4268830.1"/>
    </source>
</evidence>
<proteinExistence type="predicted"/>